<protein>
    <submittedName>
        <fullName evidence="1">Uncharacterized protein</fullName>
    </submittedName>
</protein>
<evidence type="ECO:0000313" key="1">
    <source>
        <dbReference type="EMBL" id="KAK3245770.1"/>
    </source>
</evidence>
<gene>
    <name evidence="1" type="ORF">CYMTET_44591</name>
</gene>
<sequence length="195" mass="22504">MANFQQMTTSNEVSVVRSMYDGRPHSGVHGAIATFEMSTIIPPGIVDREMRRAAREETRETCLIRDDVVKEMRRIDKKMCEVALMILKDATENQCEVENLRFHNSPSEDRIKKVYGSILSSRADDFIDSQPDIRWKLAFWEAKSALYPTKGFNVGVSNYIHSEAFMNLNPDIFKVAKRKLPEVKTLQDLQEFRIK</sequence>
<name>A0AAE0F0G3_9CHLO</name>
<organism evidence="1 2">
    <name type="scientific">Cymbomonas tetramitiformis</name>
    <dbReference type="NCBI Taxonomy" id="36881"/>
    <lineage>
        <taxon>Eukaryota</taxon>
        <taxon>Viridiplantae</taxon>
        <taxon>Chlorophyta</taxon>
        <taxon>Pyramimonadophyceae</taxon>
        <taxon>Pyramimonadales</taxon>
        <taxon>Pyramimonadaceae</taxon>
        <taxon>Cymbomonas</taxon>
    </lineage>
</organism>
<dbReference type="AlphaFoldDB" id="A0AAE0F0G3"/>
<dbReference type="EMBL" id="LGRX02030310">
    <property type="protein sequence ID" value="KAK3245770.1"/>
    <property type="molecule type" value="Genomic_DNA"/>
</dbReference>
<proteinExistence type="predicted"/>
<dbReference type="Proteomes" id="UP001190700">
    <property type="component" value="Unassembled WGS sequence"/>
</dbReference>
<comment type="caution">
    <text evidence="1">The sequence shown here is derived from an EMBL/GenBank/DDBJ whole genome shotgun (WGS) entry which is preliminary data.</text>
</comment>
<reference evidence="1 2" key="1">
    <citation type="journal article" date="2015" name="Genome Biol. Evol.">
        <title>Comparative Genomics of a Bacterivorous Green Alga Reveals Evolutionary Causalities and Consequences of Phago-Mixotrophic Mode of Nutrition.</title>
        <authorList>
            <person name="Burns J.A."/>
            <person name="Paasch A."/>
            <person name="Narechania A."/>
            <person name="Kim E."/>
        </authorList>
    </citation>
    <scope>NUCLEOTIDE SEQUENCE [LARGE SCALE GENOMIC DNA]</scope>
    <source>
        <strain evidence="1 2">PLY_AMNH</strain>
    </source>
</reference>
<evidence type="ECO:0000313" key="2">
    <source>
        <dbReference type="Proteomes" id="UP001190700"/>
    </source>
</evidence>
<accession>A0AAE0F0G3</accession>
<keyword evidence="2" id="KW-1185">Reference proteome</keyword>